<gene>
    <name evidence="1" type="ORF">BZ3500_MVSOF-1268-A1-R1_CHR3-1G05879</name>
</gene>
<evidence type="ECO:0000313" key="1">
    <source>
        <dbReference type="EMBL" id="SCZ99210.1"/>
    </source>
</evidence>
<keyword evidence="2" id="KW-1185">Reference proteome</keyword>
<dbReference type="AlphaFoldDB" id="A0A2X0L2Z2"/>
<protein>
    <submittedName>
        <fullName evidence="1">BZ3500_MvSof-1268-A1-R1_Chr3-1g05879 protein</fullName>
    </submittedName>
</protein>
<proteinExistence type="predicted"/>
<name>A0A2X0L2Z2_9BASI</name>
<dbReference type="EMBL" id="FMWP01000096">
    <property type="protein sequence ID" value="SCZ99210.1"/>
    <property type="molecule type" value="Genomic_DNA"/>
</dbReference>
<accession>A0A2X0L2Z2</accession>
<dbReference type="Proteomes" id="UP000249723">
    <property type="component" value="Unassembled WGS sequence"/>
</dbReference>
<sequence length="90" mass="9992">MACLEGSSVRRKRTEFWFSRAGIVGSVARRSNMSMTKLHKTDKTFTEMPVSGWTCLRNSLVTVGHFDVTCTSVGIVLPGFGRQGKTIDTY</sequence>
<evidence type="ECO:0000313" key="2">
    <source>
        <dbReference type="Proteomes" id="UP000249723"/>
    </source>
</evidence>
<organism evidence="1 2">
    <name type="scientific">Microbotryum saponariae</name>
    <dbReference type="NCBI Taxonomy" id="289078"/>
    <lineage>
        <taxon>Eukaryota</taxon>
        <taxon>Fungi</taxon>
        <taxon>Dikarya</taxon>
        <taxon>Basidiomycota</taxon>
        <taxon>Pucciniomycotina</taxon>
        <taxon>Microbotryomycetes</taxon>
        <taxon>Microbotryales</taxon>
        <taxon>Microbotryaceae</taxon>
        <taxon>Microbotryum</taxon>
    </lineage>
</organism>
<reference evidence="2" key="1">
    <citation type="submission" date="2016-10" db="EMBL/GenBank/DDBJ databases">
        <authorList>
            <person name="Jeantristanb JTB J.-T."/>
            <person name="Ricardo R."/>
        </authorList>
    </citation>
    <scope>NUCLEOTIDE SEQUENCE [LARGE SCALE GENOMIC DNA]</scope>
</reference>